<accession>A0A151X802</accession>
<name>A0A151X802_9HYME</name>
<keyword evidence="1" id="KW-1133">Transmembrane helix</keyword>
<proteinExistence type="predicted"/>
<reference evidence="2 3" key="1">
    <citation type="submission" date="2015-09" db="EMBL/GenBank/DDBJ databases">
        <title>Trachymyrmex zeteki WGS genome.</title>
        <authorList>
            <person name="Nygaard S."/>
            <person name="Hu H."/>
            <person name="Boomsma J."/>
            <person name="Zhang G."/>
        </authorList>
    </citation>
    <scope>NUCLEOTIDE SEQUENCE [LARGE SCALE GENOMIC DNA]</scope>
    <source>
        <strain evidence="2">Tzet28-1</strain>
        <tissue evidence="2">Whole body</tissue>
    </source>
</reference>
<keyword evidence="1" id="KW-0472">Membrane</keyword>
<sequence>MPPCAFLLPRYPPLPTLSATAVAVVVAAVTASACRGGGGGGEGDWGCVGRCELCGTVIKASFRRKCRTIYRKVRRSIITTLMNGGTHALLIATSYYAYSVPFMTNS</sequence>
<evidence type="ECO:0000313" key="2">
    <source>
        <dbReference type="EMBL" id="KYQ56506.1"/>
    </source>
</evidence>
<protein>
    <submittedName>
        <fullName evidence="2">Uncharacterized protein</fullName>
    </submittedName>
</protein>
<keyword evidence="3" id="KW-1185">Reference proteome</keyword>
<gene>
    <name evidence="2" type="ORF">ALC60_04583</name>
</gene>
<evidence type="ECO:0000256" key="1">
    <source>
        <dbReference type="SAM" id="Phobius"/>
    </source>
</evidence>
<evidence type="ECO:0000313" key="3">
    <source>
        <dbReference type="Proteomes" id="UP000075809"/>
    </source>
</evidence>
<organism evidence="2 3">
    <name type="scientific">Mycetomoellerius zeteki</name>
    <dbReference type="NCBI Taxonomy" id="64791"/>
    <lineage>
        <taxon>Eukaryota</taxon>
        <taxon>Metazoa</taxon>
        <taxon>Ecdysozoa</taxon>
        <taxon>Arthropoda</taxon>
        <taxon>Hexapoda</taxon>
        <taxon>Insecta</taxon>
        <taxon>Pterygota</taxon>
        <taxon>Neoptera</taxon>
        <taxon>Endopterygota</taxon>
        <taxon>Hymenoptera</taxon>
        <taxon>Apocrita</taxon>
        <taxon>Aculeata</taxon>
        <taxon>Formicoidea</taxon>
        <taxon>Formicidae</taxon>
        <taxon>Myrmicinae</taxon>
        <taxon>Mycetomoellerius</taxon>
    </lineage>
</organism>
<dbReference type="EMBL" id="KQ982431">
    <property type="protein sequence ID" value="KYQ56506.1"/>
    <property type="molecule type" value="Genomic_DNA"/>
</dbReference>
<keyword evidence="1" id="KW-0812">Transmembrane</keyword>
<dbReference type="Proteomes" id="UP000075809">
    <property type="component" value="Unassembled WGS sequence"/>
</dbReference>
<dbReference type="AlphaFoldDB" id="A0A151X802"/>
<feature type="transmembrane region" description="Helical" evidence="1">
    <location>
        <begin position="77"/>
        <end position="98"/>
    </location>
</feature>